<keyword evidence="8 10" id="KW-0472">Membrane</keyword>
<dbReference type="GO" id="GO:0006506">
    <property type="term" value="P:GPI anchor biosynthetic process"/>
    <property type="evidence" value="ECO:0007669"/>
    <property type="project" value="InterPro"/>
</dbReference>
<dbReference type="InterPro" id="IPR029055">
    <property type="entry name" value="Ntn_hydrolases_N"/>
</dbReference>
<keyword evidence="9" id="KW-0464">Manganese</keyword>
<comment type="cofactor">
    <cofactor evidence="1">
        <name>Mn(2+)</name>
        <dbReference type="ChEBI" id="CHEBI:29035"/>
    </cofactor>
</comment>
<dbReference type="Pfam" id="PF00149">
    <property type="entry name" value="Metallophos"/>
    <property type="match status" value="1"/>
</dbReference>
<evidence type="ECO:0000256" key="7">
    <source>
        <dbReference type="ARBA" id="ARBA00022989"/>
    </source>
</evidence>
<dbReference type="PANTHER" id="PTHR13315">
    <property type="entry name" value="METALLO PHOSPHOESTERASE RELATED"/>
    <property type="match status" value="1"/>
</dbReference>
<dbReference type="Gene3D" id="3.60.20.10">
    <property type="entry name" value="Glutamine Phosphoribosylpyrophosphate, subunit 1, domain 1"/>
    <property type="match status" value="1"/>
</dbReference>
<name>A0AA85B7R3_9TREM</name>
<dbReference type="GO" id="GO:0016020">
    <property type="term" value="C:membrane"/>
    <property type="evidence" value="ECO:0007669"/>
    <property type="project" value="UniProtKB-SubCell"/>
</dbReference>
<dbReference type="PANTHER" id="PTHR13315:SF0">
    <property type="entry name" value="METALLOPHOSPHOESTERASE 1"/>
    <property type="match status" value="1"/>
</dbReference>
<dbReference type="GO" id="GO:0016787">
    <property type="term" value="F:hydrolase activity"/>
    <property type="evidence" value="ECO:0007669"/>
    <property type="project" value="UniProtKB-KW"/>
</dbReference>
<dbReference type="AlphaFoldDB" id="A0AA85B7R3"/>
<dbReference type="InterPro" id="IPR029052">
    <property type="entry name" value="Metallo-depent_PP-like"/>
</dbReference>
<dbReference type="Proteomes" id="UP000050791">
    <property type="component" value="Unassembled WGS sequence"/>
</dbReference>
<dbReference type="Gene3D" id="3.60.21.10">
    <property type="match status" value="1"/>
</dbReference>
<evidence type="ECO:0000256" key="3">
    <source>
        <dbReference type="ARBA" id="ARBA00008895"/>
    </source>
</evidence>
<reference evidence="13" key="1">
    <citation type="submission" date="2023-11" db="UniProtKB">
        <authorList>
            <consortium name="WormBaseParasite"/>
        </authorList>
    </citation>
    <scope>IDENTIFICATION</scope>
</reference>
<organism evidence="12 13">
    <name type="scientific">Schistosoma mattheei</name>
    <dbReference type="NCBI Taxonomy" id="31246"/>
    <lineage>
        <taxon>Eukaryota</taxon>
        <taxon>Metazoa</taxon>
        <taxon>Spiralia</taxon>
        <taxon>Lophotrochozoa</taxon>
        <taxon>Platyhelminthes</taxon>
        <taxon>Trematoda</taxon>
        <taxon>Digenea</taxon>
        <taxon>Strigeidida</taxon>
        <taxon>Schistosomatoidea</taxon>
        <taxon>Schistosomatidae</taxon>
        <taxon>Schistosoma</taxon>
    </lineage>
</organism>
<dbReference type="Pfam" id="PF00227">
    <property type="entry name" value="Proteasome"/>
    <property type="match status" value="1"/>
</dbReference>
<keyword evidence="5" id="KW-0479">Metal-binding</keyword>
<dbReference type="InterPro" id="IPR033308">
    <property type="entry name" value="PGAP5/Cdc1/Ted1"/>
</dbReference>
<comment type="similarity">
    <text evidence="3">Belongs to the metallophosphoesterase superfamily. MPPE1 family.</text>
</comment>
<dbReference type="GO" id="GO:0051603">
    <property type="term" value="P:proteolysis involved in protein catabolic process"/>
    <property type="evidence" value="ECO:0007669"/>
    <property type="project" value="InterPro"/>
</dbReference>
<keyword evidence="4 10" id="KW-0812">Transmembrane</keyword>
<evidence type="ECO:0000256" key="9">
    <source>
        <dbReference type="ARBA" id="ARBA00023211"/>
    </source>
</evidence>
<dbReference type="SUPFAM" id="SSF56300">
    <property type="entry name" value="Metallo-dependent phosphatases"/>
    <property type="match status" value="1"/>
</dbReference>
<evidence type="ECO:0000256" key="6">
    <source>
        <dbReference type="ARBA" id="ARBA00022801"/>
    </source>
</evidence>
<evidence type="ECO:0000256" key="5">
    <source>
        <dbReference type="ARBA" id="ARBA00022723"/>
    </source>
</evidence>
<accession>A0AA85B7R3</accession>
<evidence type="ECO:0000259" key="11">
    <source>
        <dbReference type="Pfam" id="PF00149"/>
    </source>
</evidence>
<dbReference type="SUPFAM" id="SSF56235">
    <property type="entry name" value="N-terminal nucleophile aminohydrolases (Ntn hydrolases)"/>
    <property type="match status" value="1"/>
</dbReference>
<feature type="transmembrane region" description="Helical" evidence="10">
    <location>
        <begin position="362"/>
        <end position="379"/>
    </location>
</feature>
<comment type="subcellular location">
    <subcellularLocation>
        <location evidence="2">Membrane</location>
        <topology evidence="2">Multi-pass membrane protein</topology>
    </subcellularLocation>
</comment>
<evidence type="ECO:0000313" key="13">
    <source>
        <dbReference type="WBParaSite" id="SMTH1_3540.1"/>
    </source>
</evidence>
<keyword evidence="7 10" id="KW-1133">Transmembrane helix</keyword>
<evidence type="ECO:0000256" key="8">
    <source>
        <dbReference type="ARBA" id="ARBA00023136"/>
    </source>
</evidence>
<evidence type="ECO:0000256" key="4">
    <source>
        <dbReference type="ARBA" id="ARBA00022692"/>
    </source>
</evidence>
<keyword evidence="6" id="KW-0378">Hydrolase</keyword>
<feature type="domain" description="Calcineurin-like phosphoesterase" evidence="11">
    <location>
        <begin position="84"/>
        <end position="306"/>
    </location>
</feature>
<dbReference type="InterPro" id="IPR001353">
    <property type="entry name" value="Proteasome_sua/b"/>
</dbReference>
<dbReference type="GO" id="GO:0046872">
    <property type="term" value="F:metal ion binding"/>
    <property type="evidence" value="ECO:0007669"/>
    <property type="project" value="UniProtKB-KW"/>
</dbReference>
<dbReference type="GO" id="GO:0005839">
    <property type="term" value="C:proteasome core complex"/>
    <property type="evidence" value="ECO:0007669"/>
    <property type="project" value="InterPro"/>
</dbReference>
<protein>
    <recommendedName>
        <fullName evidence="11">Calcineurin-like phosphoesterase domain-containing protein</fullName>
    </recommendedName>
</protein>
<dbReference type="InterPro" id="IPR004843">
    <property type="entry name" value="Calcineurin-like_PHP"/>
</dbReference>
<evidence type="ECO:0000313" key="12">
    <source>
        <dbReference type="Proteomes" id="UP000050791"/>
    </source>
</evidence>
<evidence type="ECO:0000256" key="10">
    <source>
        <dbReference type="SAM" id="Phobius"/>
    </source>
</evidence>
<proteinExistence type="inferred from homology"/>
<evidence type="ECO:0000256" key="2">
    <source>
        <dbReference type="ARBA" id="ARBA00004141"/>
    </source>
</evidence>
<dbReference type="WBParaSite" id="SMTH1_3540.1">
    <property type="protein sequence ID" value="SMTH1_3540.1"/>
    <property type="gene ID" value="SMTH1_3540"/>
</dbReference>
<evidence type="ECO:0000256" key="1">
    <source>
        <dbReference type="ARBA" id="ARBA00001936"/>
    </source>
</evidence>
<sequence length="387" mass="43709">MGLSIGTTIVGWDKNGPGIYYVDTDGNRTPGNLFSVGSGSPYAYGVLDTGYNYEMNDEDACNWPDPPNASVKNIQNPDTAVVNLMVLADTHLVGYVLGHPIDRIRRDWQMKRAFQASLYLHNPNAVIILGDILDEGKWATNDDFSYLVGRFRDIFHHDKTKTLVKTVVGNHDIGFHYATNEFLNNRFHRDVGDNIYTPPIYLWSFFGIHFVIANSIAFEGDNCDLCFEANFILKSIARYLDCLKISTPSNTKSCYSKELGMGLSDKFPYIDVDLNDPSSFVYSRPATKQLLESLRPRLILSGHTHYSCKMSHQFGNQSDSAVEWSVASFSWRNLANPGFLMLSISSTNYSVNKCYLPTELRLLQIYISGVLLILFVVTYQKLIPYFV</sequence>